<sequence>MAHQNAEIRILRQLRHDGPRDGGRKTALFAVLRKADPVAEGHFDNALGGAARAHGPGGIYFSGPAQRMEPLPVGAVAVGVYRPVLSGFRLKEVDGTARLLEGRGEDVLRLFRRNGKGYQRGRHVPVQKRSGHGILSPDGCHAEAELRVQRAQQGRKGLAPAGGVVSQLFKILLKGEIRLVIVASRRHQLGKGLHHGGCRAFIAVFPAGAEHVAAPAHNGAVLGLLPGQNRQQRRHHLRGGALVLADKGHQDTARADGGVEPLGEAPL</sequence>
<reference evidence="1" key="1">
    <citation type="submission" date="2019-08" db="EMBL/GenBank/DDBJ databases">
        <authorList>
            <person name="Kucharzyk K."/>
            <person name="Murdoch R.W."/>
            <person name="Higgins S."/>
            <person name="Loffler F."/>
        </authorList>
    </citation>
    <scope>NUCLEOTIDE SEQUENCE</scope>
</reference>
<accession>A0A645DDA2</accession>
<evidence type="ECO:0000313" key="1">
    <source>
        <dbReference type="EMBL" id="MPM87470.1"/>
    </source>
</evidence>
<dbReference type="EMBL" id="VSSQ01035280">
    <property type="protein sequence ID" value="MPM87470.1"/>
    <property type="molecule type" value="Genomic_DNA"/>
</dbReference>
<name>A0A645DDA2_9ZZZZ</name>
<protein>
    <submittedName>
        <fullName evidence="1">Uncharacterized protein</fullName>
    </submittedName>
</protein>
<comment type="caution">
    <text evidence="1">The sequence shown here is derived from an EMBL/GenBank/DDBJ whole genome shotgun (WGS) entry which is preliminary data.</text>
</comment>
<organism evidence="1">
    <name type="scientific">bioreactor metagenome</name>
    <dbReference type="NCBI Taxonomy" id="1076179"/>
    <lineage>
        <taxon>unclassified sequences</taxon>
        <taxon>metagenomes</taxon>
        <taxon>ecological metagenomes</taxon>
    </lineage>
</organism>
<dbReference type="AlphaFoldDB" id="A0A645DDA2"/>
<proteinExistence type="predicted"/>
<gene>
    <name evidence="1" type="ORF">SDC9_134566</name>
</gene>